<organism evidence="1">
    <name type="scientific">Sesamum radiatum</name>
    <name type="common">Black benniseed</name>
    <dbReference type="NCBI Taxonomy" id="300843"/>
    <lineage>
        <taxon>Eukaryota</taxon>
        <taxon>Viridiplantae</taxon>
        <taxon>Streptophyta</taxon>
        <taxon>Embryophyta</taxon>
        <taxon>Tracheophyta</taxon>
        <taxon>Spermatophyta</taxon>
        <taxon>Magnoliopsida</taxon>
        <taxon>eudicotyledons</taxon>
        <taxon>Gunneridae</taxon>
        <taxon>Pentapetalae</taxon>
        <taxon>asterids</taxon>
        <taxon>lamiids</taxon>
        <taxon>Lamiales</taxon>
        <taxon>Pedaliaceae</taxon>
        <taxon>Sesamum</taxon>
    </lineage>
</organism>
<accession>A0AAW2IIR4</accession>
<sequence length="108" mass="12901">MELCHKAEWTHLKIRVNLPLAALFEREYALLDADDGVRRDSFKPRVWTVEKERAPSLEEFDHQRGFFNYSLKPQLHPPGRMELYSYFLSSRVAEFGEQIRITRVYKVE</sequence>
<name>A0AAW2IIR4_SESRA</name>
<protein>
    <submittedName>
        <fullName evidence="1">Uncharacterized protein</fullName>
    </submittedName>
</protein>
<reference evidence="1" key="2">
    <citation type="journal article" date="2024" name="Plant">
        <title>Genomic evolution and insights into agronomic trait innovations of Sesamum species.</title>
        <authorList>
            <person name="Miao H."/>
            <person name="Wang L."/>
            <person name="Qu L."/>
            <person name="Liu H."/>
            <person name="Sun Y."/>
            <person name="Le M."/>
            <person name="Wang Q."/>
            <person name="Wei S."/>
            <person name="Zheng Y."/>
            <person name="Lin W."/>
            <person name="Duan Y."/>
            <person name="Cao H."/>
            <person name="Xiong S."/>
            <person name="Wang X."/>
            <person name="Wei L."/>
            <person name="Li C."/>
            <person name="Ma Q."/>
            <person name="Ju M."/>
            <person name="Zhao R."/>
            <person name="Li G."/>
            <person name="Mu C."/>
            <person name="Tian Q."/>
            <person name="Mei H."/>
            <person name="Zhang T."/>
            <person name="Gao T."/>
            <person name="Zhang H."/>
        </authorList>
    </citation>
    <scope>NUCLEOTIDE SEQUENCE</scope>
    <source>
        <strain evidence="1">G02</strain>
    </source>
</reference>
<dbReference type="AlphaFoldDB" id="A0AAW2IIR4"/>
<dbReference type="EMBL" id="JACGWJ010001506">
    <property type="protein sequence ID" value="KAL0281971.1"/>
    <property type="molecule type" value="Genomic_DNA"/>
</dbReference>
<evidence type="ECO:0000313" key="1">
    <source>
        <dbReference type="EMBL" id="KAL0281971.1"/>
    </source>
</evidence>
<proteinExistence type="predicted"/>
<gene>
    <name evidence="1" type="ORF">Sradi_7276400</name>
</gene>
<comment type="caution">
    <text evidence="1">The sequence shown here is derived from an EMBL/GenBank/DDBJ whole genome shotgun (WGS) entry which is preliminary data.</text>
</comment>
<reference evidence="1" key="1">
    <citation type="submission" date="2020-06" db="EMBL/GenBank/DDBJ databases">
        <authorList>
            <person name="Li T."/>
            <person name="Hu X."/>
            <person name="Zhang T."/>
            <person name="Song X."/>
            <person name="Zhang H."/>
            <person name="Dai N."/>
            <person name="Sheng W."/>
            <person name="Hou X."/>
            <person name="Wei L."/>
        </authorList>
    </citation>
    <scope>NUCLEOTIDE SEQUENCE</scope>
    <source>
        <strain evidence="1">G02</strain>
        <tissue evidence="1">Leaf</tissue>
    </source>
</reference>